<keyword evidence="2" id="KW-1133">Transmembrane helix</keyword>
<keyword evidence="2" id="KW-0812">Transmembrane</keyword>
<feature type="transmembrane region" description="Helical" evidence="2">
    <location>
        <begin position="129"/>
        <end position="151"/>
    </location>
</feature>
<feature type="transmembrane region" description="Helical" evidence="2">
    <location>
        <begin position="322"/>
        <end position="344"/>
    </location>
</feature>
<evidence type="ECO:0000313" key="4">
    <source>
        <dbReference type="Proteomes" id="UP000509346"/>
    </source>
</evidence>
<gene>
    <name evidence="3" type="ORF">HZS54_21390</name>
</gene>
<protein>
    <submittedName>
        <fullName evidence="3">Uncharacterized protein</fullName>
    </submittedName>
</protein>
<accession>A0A7D5TWF8</accession>
<keyword evidence="2" id="KW-0472">Membrane</keyword>
<reference evidence="3 4" key="1">
    <citation type="submission" date="2020-07" db="EMBL/GenBank/DDBJ databases">
        <title>Halosimplex litoreum sp. nov. and Halosimplex rubrum sp. nov., isolated from different salt environments.</title>
        <authorList>
            <person name="Cui H."/>
        </authorList>
    </citation>
    <scope>NUCLEOTIDE SEQUENCE [LARGE SCALE GENOMIC DNA]</scope>
    <source>
        <strain evidence="3 4">R2</strain>
    </source>
</reference>
<evidence type="ECO:0000256" key="1">
    <source>
        <dbReference type="SAM" id="MobiDB-lite"/>
    </source>
</evidence>
<keyword evidence="4" id="KW-1185">Reference proteome</keyword>
<feature type="transmembrane region" description="Helical" evidence="2">
    <location>
        <begin position="356"/>
        <end position="377"/>
    </location>
</feature>
<evidence type="ECO:0000313" key="3">
    <source>
        <dbReference type="EMBL" id="QLH84034.1"/>
    </source>
</evidence>
<sequence length="414" mass="44551">MTADEAERPADDGRSTDDGRPADDERPVTDTRPDSDAERSTESTDGTHPVVRAAALSVRLLWFATRLAVAGGIVAAKLVADPERRARFRRWLLLSGDRWRIAALMVGAVGLGTFLLSLAGVVGVAEGSFVATAFGAVISGLFSFVPIVVAVNQLTVARLFGSPEQVREQVDDVAAFRREFERDHPEVSVSPTEPAPFLGVAVEVVAGQADALADAVDSLEGRPRAAVDAYVGVVRAQVADVRAHLDGSHQPLIEILPPMMGDSYSRNVNDARRIRERYADELPGAAREGLAELEESFVALDVLRQYFKALYLTQELSYLSRFIGYTGVGAFLVATMVIMAFANGQPLGGHPILLDGLLSLAFAAVFVPFAVLLSFLLRVATIAKRTAAPGTFTPYRETPDYATHRDGSDPFGRN</sequence>
<feature type="transmembrane region" description="Helical" evidence="2">
    <location>
        <begin position="101"/>
        <end position="123"/>
    </location>
</feature>
<proteinExistence type="predicted"/>
<dbReference type="KEGG" id="hpel:HZS54_21390"/>
<dbReference type="AlphaFoldDB" id="A0A7D5TWF8"/>
<organism evidence="3 4">
    <name type="scientific">Halosimplex pelagicum</name>
    <dbReference type="NCBI Taxonomy" id="869886"/>
    <lineage>
        <taxon>Archaea</taxon>
        <taxon>Methanobacteriati</taxon>
        <taxon>Methanobacteriota</taxon>
        <taxon>Stenosarchaea group</taxon>
        <taxon>Halobacteria</taxon>
        <taxon>Halobacteriales</taxon>
        <taxon>Haloarculaceae</taxon>
        <taxon>Halosimplex</taxon>
    </lineage>
</organism>
<dbReference type="EMBL" id="CP058909">
    <property type="protein sequence ID" value="QLH84034.1"/>
    <property type="molecule type" value="Genomic_DNA"/>
</dbReference>
<feature type="compositionally biased region" description="Basic and acidic residues" evidence="1">
    <location>
        <begin position="1"/>
        <end position="42"/>
    </location>
</feature>
<name>A0A7D5TWF8_9EURY</name>
<dbReference type="RefSeq" id="WP_179919132.1">
    <property type="nucleotide sequence ID" value="NZ_CP058909.1"/>
</dbReference>
<dbReference type="Proteomes" id="UP000509346">
    <property type="component" value="Chromosome"/>
</dbReference>
<feature type="transmembrane region" description="Helical" evidence="2">
    <location>
        <begin position="60"/>
        <end position="80"/>
    </location>
</feature>
<dbReference type="InterPro" id="IPR058278">
    <property type="entry name" value="DUF7972"/>
</dbReference>
<dbReference type="OrthoDB" id="242573at2157"/>
<feature type="region of interest" description="Disordered" evidence="1">
    <location>
        <begin position="1"/>
        <end position="46"/>
    </location>
</feature>
<dbReference type="Pfam" id="PF25927">
    <property type="entry name" value="DUF7972"/>
    <property type="match status" value="1"/>
</dbReference>
<evidence type="ECO:0000256" key="2">
    <source>
        <dbReference type="SAM" id="Phobius"/>
    </source>
</evidence>
<dbReference type="GeneID" id="56085201"/>